<dbReference type="AlphaFoldDB" id="A0A2T5P9G1"/>
<keyword evidence="1" id="KW-0472">Membrane</keyword>
<protein>
    <submittedName>
        <fullName evidence="2">Uncharacterized protein</fullName>
    </submittedName>
</protein>
<evidence type="ECO:0000256" key="1">
    <source>
        <dbReference type="SAM" id="Phobius"/>
    </source>
</evidence>
<evidence type="ECO:0000313" key="3">
    <source>
        <dbReference type="Proteomes" id="UP000244064"/>
    </source>
</evidence>
<sequence>MALALLAGLWLPLICSYGYGRWRRLASPLSFALFAGTASVGLHLLLTTSTFLLAEAFLNPGMLQLCLQPHGACLVYEALHEWAALVLWVLFALAGPVVVARYVWRK</sequence>
<comment type="caution">
    <text evidence="2">The sequence shown here is derived from an EMBL/GenBank/DDBJ whole genome shotgun (WGS) entry which is preliminary data.</text>
</comment>
<evidence type="ECO:0000313" key="2">
    <source>
        <dbReference type="EMBL" id="PTU74383.1"/>
    </source>
</evidence>
<reference evidence="2 3" key="1">
    <citation type="submission" date="2018-04" db="EMBL/GenBank/DDBJ databases">
        <title>Pseudomonas sp. nov., isolated from mangrove soil.</title>
        <authorList>
            <person name="Chen C."/>
        </authorList>
    </citation>
    <scope>NUCLEOTIDE SEQUENCE [LARGE SCALE GENOMIC DNA]</scope>
    <source>
        <strain evidence="2 3">TC-11</strain>
    </source>
</reference>
<proteinExistence type="predicted"/>
<keyword evidence="3" id="KW-1185">Reference proteome</keyword>
<keyword evidence="1" id="KW-1133">Transmembrane helix</keyword>
<feature type="transmembrane region" description="Helical" evidence="1">
    <location>
        <begin position="32"/>
        <end position="54"/>
    </location>
</feature>
<organism evidence="2 3">
    <name type="scientific">Pseudomonas mangrovi</name>
    <dbReference type="NCBI Taxonomy" id="2161748"/>
    <lineage>
        <taxon>Bacteria</taxon>
        <taxon>Pseudomonadati</taxon>
        <taxon>Pseudomonadota</taxon>
        <taxon>Gammaproteobacteria</taxon>
        <taxon>Pseudomonadales</taxon>
        <taxon>Pseudomonadaceae</taxon>
        <taxon>Pseudomonas</taxon>
    </lineage>
</organism>
<gene>
    <name evidence="2" type="ORF">DBO85_09820</name>
</gene>
<dbReference type="Proteomes" id="UP000244064">
    <property type="component" value="Unassembled WGS sequence"/>
</dbReference>
<accession>A0A2T5P9G1</accession>
<name>A0A2T5P9G1_9PSED</name>
<feature type="transmembrane region" description="Helical" evidence="1">
    <location>
        <begin position="85"/>
        <end position="104"/>
    </location>
</feature>
<dbReference type="EMBL" id="QASN01000017">
    <property type="protein sequence ID" value="PTU74383.1"/>
    <property type="molecule type" value="Genomic_DNA"/>
</dbReference>
<keyword evidence="1" id="KW-0812">Transmembrane</keyword>